<dbReference type="InterPro" id="IPR007372">
    <property type="entry name" value="Lipid/polyisoprenoid-bd_YceI"/>
</dbReference>
<dbReference type="RefSeq" id="WP_023173841.1">
    <property type="nucleotide sequence ID" value="NC_022600.1"/>
</dbReference>
<dbReference type="SUPFAM" id="SSF101874">
    <property type="entry name" value="YceI-like"/>
    <property type="match status" value="1"/>
</dbReference>
<protein>
    <recommendedName>
        <fullName evidence="3">Lipid/polyisoprenoid-binding YceI-like domain-containing protein</fullName>
    </recommendedName>
</protein>
<dbReference type="InterPro" id="IPR036761">
    <property type="entry name" value="TTHA0802/YceI-like_sf"/>
</dbReference>
<keyword evidence="5" id="KW-1185">Reference proteome</keyword>
<comment type="similarity">
    <text evidence="1">Belongs to the UPF0312 family.</text>
</comment>
<dbReference type="PANTHER" id="PTHR34406:SF1">
    <property type="entry name" value="PROTEIN YCEI"/>
    <property type="match status" value="1"/>
</dbReference>
<dbReference type="Pfam" id="PF04264">
    <property type="entry name" value="YceI"/>
    <property type="match status" value="1"/>
</dbReference>
<dbReference type="EMBL" id="CP003587">
    <property type="protein sequence ID" value="AGY58662.1"/>
    <property type="molecule type" value="Genomic_DNA"/>
</dbReference>
<dbReference type="SMART" id="SM00867">
    <property type="entry name" value="YceI"/>
    <property type="match status" value="1"/>
</dbReference>
<dbReference type="PANTHER" id="PTHR34406">
    <property type="entry name" value="PROTEIN YCEI"/>
    <property type="match status" value="1"/>
</dbReference>
<feature type="chain" id="PRO_5004663972" description="Lipid/polyisoprenoid-binding YceI-like domain-containing protein" evidence="2">
    <location>
        <begin position="24"/>
        <end position="196"/>
    </location>
</feature>
<name>U5QI45_GLOK1</name>
<dbReference type="eggNOG" id="COG2353">
    <property type="taxonomic scope" value="Bacteria"/>
</dbReference>
<evidence type="ECO:0000256" key="2">
    <source>
        <dbReference type="SAM" id="SignalP"/>
    </source>
</evidence>
<evidence type="ECO:0000313" key="4">
    <source>
        <dbReference type="EMBL" id="AGY58662.1"/>
    </source>
</evidence>
<accession>U5QI45</accession>
<evidence type="ECO:0000256" key="1">
    <source>
        <dbReference type="ARBA" id="ARBA00008812"/>
    </source>
</evidence>
<dbReference type="OrthoDB" id="117810at2"/>
<reference evidence="4 5" key="1">
    <citation type="journal article" date="2013" name="PLoS ONE">
        <title>Cultivation and Complete Genome Sequencing of Gloeobacter kilaueensis sp. nov., from a Lava Cave in Kilauea Caldera, Hawai'i.</title>
        <authorList>
            <person name="Saw J.H."/>
            <person name="Schatz M."/>
            <person name="Brown M.V."/>
            <person name="Kunkel D.D."/>
            <person name="Foster J.S."/>
            <person name="Shick H."/>
            <person name="Christensen S."/>
            <person name="Hou S."/>
            <person name="Wan X."/>
            <person name="Donachie S.P."/>
        </authorList>
    </citation>
    <scope>NUCLEOTIDE SEQUENCE [LARGE SCALE GENOMIC DNA]</scope>
    <source>
        <strain evidence="5">JS</strain>
    </source>
</reference>
<proteinExistence type="inferred from homology"/>
<evidence type="ECO:0000259" key="3">
    <source>
        <dbReference type="SMART" id="SM00867"/>
    </source>
</evidence>
<dbReference type="Proteomes" id="UP000017396">
    <property type="component" value="Chromosome"/>
</dbReference>
<feature type="signal peptide" evidence="2">
    <location>
        <begin position="1"/>
        <end position="23"/>
    </location>
</feature>
<organism evidence="4 5">
    <name type="scientific">Gloeobacter kilaueensis (strain ATCC BAA-2537 / CCAP 1431/1 / ULC 316 / JS1)</name>
    <dbReference type="NCBI Taxonomy" id="1183438"/>
    <lineage>
        <taxon>Bacteria</taxon>
        <taxon>Bacillati</taxon>
        <taxon>Cyanobacteriota</taxon>
        <taxon>Cyanophyceae</taxon>
        <taxon>Gloeobacterales</taxon>
        <taxon>Gloeobacteraceae</taxon>
        <taxon>Gloeobacter</taxon>
    </lineage>
</organism>
<dbReference type="STRING" id="1183438.GKIL_2416"/>
<dbReference type="KEGG" id="glj:GKIL_2416"/>
<feature type="domain" description="Lipid/polyisoprenoid-binding YceI-like" evidence="3">
    <location>
        <begin position="27"/>
        <end position="193"/>
    </location>
</feature>
<dbReference type="Gene3D" id="2.40.128.110">
    <property type="entry name" value="Lipid/polyisoprenoid-binding, YceI-like"/>
    <property type="match status" value="1"/>
</dbReference>
<gene>
    <name evidence="4" type="ORF">GKIL_2416</name>
</gene>
<sequence length="196" mass="21354">MIARRFAWVLLFTVLASSPAAQAATKTFTIVQGVASYTDRDIFDAWTGKTSDIKGTLSYDDQSGELLKGEVQVGLATIDSGNGVRDARMRAEFLQTDKFPTASFSVERLEGFPKFSEWRLWGLKQTGRIVGQLTIRGITRPVSFDAVAVFLGNELQITAKSQIKMSDYGISPPSIVFVTVEDGIGLQVQAVAKPSP</sequence>
<dbReference type="HOGENOM" id="CLU_104557_0_0_3"/>
<evidence type="ECO:0000313" key="5">
    <source>
        <dbReference type="Proteomes" id="UP000017396"/>
    </source>
</evidence>
<keyword evidence="2" id="KW-0732">Signal</keyword>
<dbReference type="AlphaFoldDB" id="U5QI45"/>